<proteinExistence type="predicted"/>
<sequence length="110" mass="13042">MFYQHALINQLFDRTFHRSLSNSRTELHDITLSKFSNSAIHSTLYHLYCREFFADEIYSVLKVPICRKDRSQQIFNERCRIFLVLIPATLTGFKRIVIQIFIFSVLAPKL</sequence>
<reference evidence="2 3" key="1">
    <citation type="submission" date="2020-08" db="EMBL/GenBank/DDBJ databases">
        <title>Genomic Encyclopedia of Type Strains, Phase IV (KMG-IV): sequencing the most valuable type-strain genomes for metagenomic binning, comparative biology and taxonomic classification.</title>
        <authorList>
            <person name="Goeker M."/>
        </authorList>
    </citation>
    <scope>NUCLEOTIDE SEQUENCE [LARGE SCALE GENOMIC DNA]</scope>
    <source>
        <strain evidence="2 3">DSM 106146</strain>
    </source>
</reference>
<keyword evidence="1" id="KW-0472">Membrane</keyword>
<keyword evidence="1" id="KW-1133">Transmembrane helix</keyword>
<keyword evidence="1" id="KW-0812">Transmembrane</keyword>
<evidence type="ECO:0000313" key="2">
    <source>
        <dbReference type="EMBL" id="MBB5263871.1"/>
    </source>
</evidence>
<dbReference type="Proteomes" id="UP000543642">
    <property type="component" value="Unassembled WGS sequence"/>
</dbReference>
<dbReference type="AlphaFoldDB" id="A0A7W8H8K2"/>
<feature type="transmembrane region" description="Helical" evidence="1">
    <location>
        <begin position="81"/>
        <end position="107"/>
    </location>
</feature>
<gene>
    <name evidence="2" type="ORF">HNP82_000969</name>
</gene>
<evidence type="ECO:0000313" key="3">
    <source>
        <dbReference type="Proteomes" id="UP000543642"/>
    </source>
</evidence>
<evidence type="ECO:0000256" key="1">
    <source>
        <dbReference type="SAM" id="Phobius"/>
    </source>
</evidence>
<keyword evidence="3" id="KW-1185">Reference proteome</keyword>
<organism evidence="2 3">
    <name type="scientific">Catenibacillus scindens</name>
    <dbReference type="NCBI Taxonomy" id="673271"/>
    <lineage>
        <taxon>Bacteria</taxon>
        <taxon>Bacillati</taxon>
        <taxon>Bacillota</taxon>
        <taxon>Clostridia</taxon>
        <taxon>Lachnospirales</taxon>
        <taxon>Lachnospiraceae</taxon>
        <taxon>Catenibacillus</taxon>
    </lineage>
</organism>
<dbReference type="EMBL" id="JACHFW010000002">
    <property type="protein sequence ID" value="MBB5263871.1"/>
    <property type="molecule type" value="Genomic_DNA"/>
</dbReference>
<name>A0A7W8H8K2_9FIRM</name>
<comment type="caution">
    <text evidence="2">The sequence shown here is derived from an EMBL/GenBank/DDBJ whole genome shotgun (WGS) entry which is preliminary data.</text>
</comment>
<accession>A0A7W8H8K2</accession>
<protein>
    <submittedName>
        <fullName evidence="2">Uncharacterized protein</fullName>
    </submittedName>
</protein>